<evidence type="ECO:0000313" key="1">
    <source>
        <dbReference type="EMBL" id="DAD71603.1"/>
    </source>
</evidence>
<protein>
    <submittedName>
        <fullName evidence="1">Uncharacterized protein</fullName>
    </submittedName>
</protein>
<sequence length="29" mass="3512">MALKGFFTLPKCRGRCHVKQTYRRKRNES</sequence>
<name>A0A8S5LP32_9CAUD</name>
<dbReference type="EMBL" id="BK015884">
    <property type="protein sequence ID" value="DAD71603.1"/>
    <property type="molecule type" value="Genomic_DNA"/>
</dbReference>
<organism evidence="1">
    <name type="scientific">Siphoviridae sp. ctNNQ1</name>
    <dbReference type="NCBI Taxonomy" id="2827571"/>
    <lineage>
        <taxon>Viruses</taxon>
        <taxon>Duplodnaviria</taxon>
        <taxon>Heunggongvirae</taxon>
        <taxon>Uroviricota</taxon>
        <taxon>Caudoviricetes</taxon>
    </lineage>
</organism>
<accession>A0A8S5LP32</accession>
<proteinExistence type="predicted"/>
<reference evidence="1" key="1">
    <citation type="journal article" date="2021" name="Proc. Natl. Acad. Sci. U.S.A.">
        <title>A Catalog of Tens of Thousands of Viruses from Human Metagenomes Reveals Hidden Associations with Chronic Diseases.</title>
        <authorList>
            <person name="Tisza M.J."/>
            <person name="Buck C.B."/>
        </authorList>
    </citation>
    <scope>NUCLEOTIDE SEQUENCE</scope>
    <source>
        <strain evidence="1">CtNNQ1</strain>
    </source>
</reference>